<feature type="compositionally biased region" description="Basic and acidic residues" evidence="1">
    <location>
        <begin position="316"/>
        <end position="329"/>
    </location>
</feature>
<feature type="compositionally biased region" description="Basic and acidic residues" evidence="1">
    <location>
        <begin position="351"/>
        <end position="372"/>
    </location>
</feature>
<feature type="compositionally biased region" description="Polar residues" evidence="1">
    <location>
        <begin position="433"/>
        <end position="451"/>
    </location>
</feature>
<feature type="compositionally biased region" description="Basic residues" evidence="1">
    <location>
        <begin position="660"/>
        <end position="672"/>
    </location>
</feature>
<feature type="compositionally biased region" description="Basic and acidic residues" evidence="1">
    <location>
        <begin position="480"/>
        <end position="494"/>
    </location>
</feature>
<dbReference type="Pfam" id="PF12927">
    <property type="entry name" value="DUF3835"/>
    <property type="match status" value="1"/>
</dbReference>
<evidence type="ECO:0000313" key="3">
    <source>
        <dbReference type="EMBL" id="ORY82621.1"/>
    </source>
</evidence>
<feature type="compositionally biased region" description="Basic residues" evidence="1">
    <location>
        <begin position="336"/>
        <end position="350"/>
    </location>
</feature>
<dbReference type="GeneID" id="63787806"/>
<protein>
    <recommendedName>
        <fullName evidence="2">DUF3835 domain-containing protein</fullName>
    </recommendedName>
</protein>
<feature type="domain" description="DUF3835" evidence="2">
    <location>
        <begin position="594"/>
        <end position="668"/>
    </location>
</feature>
<evidence type="ECO:0000259" key="2">
    <source>
        <dbReference type="Pfam" id="PF12927"/>
    </source>
</evidence>
<dbReference type="EMBL" id="MCFI01000009">
    <property type="protein sequence ID" value="ORY82621.1"/>
    <property type="molecule type" value="Genomic_DNA"/>
</dbReference>
<gene>
    <name evidence="3" type="ORF">BCR37DRAFT_392823</name>
</gene>
<feature type="compositionally biased region" description="Basic and acidic residues" evidence="1">
    <location>
        <begin position="381"/>
        <end position="393"/>
    </location>
</feature>
<dbReference type="Proteomes" id="UP000193685">
    <property type="component" value="Unassembled WGS sequence"/>
</dbReference>
<accession>A0A1Y2FFD4</accession>
<feature type="region of interest" description="Disordered" evidence="1">
    <location>
        <begin position="293"/>
        <end position="544"/>
    </location>
</feature>
<comment type="caution">
    <text evidence="3">The sequence shown here is derived from an EMBL/GenBank/DDBJ whole genome shotgun (WGS) entry which is preliminary data.</text>
</comment>
<evidence type="ECO:0000256" key="1">
    <source>
        <dbReference type="SAM" id="MobiDB-lite"/>
    </source>
</evidence>
<reference evidence="3 4" key="1">
    <citation type="submission" date="2016-07" db="EMBL/GenBank/DDBJ databases">
        <title>Pervasive Adenine N6-methylation of Active Genes in Fungi.</title>
        <authorList>
            <consortium name="DOE Joint Genome Institute"/>
            <person name="Mondo S.J."/>
            <person name="Dannebaum R.O."/>
            <person name="Kuo R.C."/>
            <person name="Labutti K."/>
            <person name="Haridas S."/>
            <person name="Kuo A."/>
            <person name="Salamov A."/>
            <person name="Ahrendt S.R."/>
            <person name="Lipzen A."/>
            <person name="Sullivan W."/>
            <person name="Andreopoulos W.B."/>
            <person name="Clum A."/>
            <person name="Lindquist E."/>
            <person name="Daum C."/>
            <person name="Ramamoorthy G.K."/>
            <person name="Gryganskyi A."/>
            <person name="Culley D."/>
            <person name="Magnuson J.K."/>
            <person name="James T.Y."/>
            <person name="O'Malley M.A."/>
            <person name="Stajich J.E."/>
            <person name="Spatafora J.W."/>
            <person name="Visel A."/>
            <person name="Grigoriev I.V."/>
        </authorList>
    </citation>
    <scope>NUCLEOTIDE SEQUENCE [LARGE SCALE GENOMIC DNA]</scope>
    <source>
        <strain evidence="3 4">12-1054</strain>
    </source>
</reference>
<feature type="region of interest" description="Disordered" evidence="1">
    <location>
        <begin position="145"/>
        <end position="169"/>
    </location>
</feature>
<feature type="region of interest" description="Disordered" evidence="1">
    <location>
        <begin position="641"/>
        <end position="672"/>
    </location>
</feature>
<dbReference type="RefSeq" id="XP_040725492.1">
    <property type="nucleotide sequence ID" value="XM_040871207.1"/>
</dbReference>
<organism evidence="3 4">
    <name type="scientific">Protomyces lactucae-debilis</name>
    <dbReference type="NCBI Taxonomy" id="2754530"/>
    <lineage>
        <taxon>Eukaryota</taxon>
        <taxon>Fungi</taxon>
        <taxon>Dikarya</taxon>
        <taxon>Ascomycota</taxon>
        <taxon>Taphrinomycotina</taxon>
        <taxon>Taphrinomycetes</taxon>
        <taxon>Taphrinales</taxon>
        <taxon>Protomycetaceae</taxon>
        <taxon>Protomyces</taxon>
    </lineage>
</organism>
<dbReference type="AlphaFoldDB" id="A0A1Y2FFD4"/>
<feature type="compositionally biased region" description="Acidic residues" evidence="1">
    <location>
        <begin position="644"/>
        <end position="653"/>
    </location>
</feature>
<name>A0A1Y2FFD4_PROLT</name>
<evidence type="ECO:0000313" key="4">
    <source>
        <dbReference type="Proteomes" id="UP000193685"/>
    </source>
</evidence>
<dbReference type="OrthoDB" id="21413at2759"/>
<keyword evidence="4" id="KW-1185">Reference proteome</keyword>
<proteinExistence type="predicted"/>
<dbReference type="InterPro" id="IPR024325">
    <property type="entry name" value="DUF3835"/>
</dbReference>
<sequence>MEGPSLNFYRNQLETALAQVDRSIELWEERRATFVLLLEQWKAFPQLAQNPVDGLRLDFLDQELQKHQTQRGKCQENIKKFDDLERQMRALAVNDVPVTDVQTGEECIDIREELDDDDNITSVKLTPQRHAVLDAVAAVEPALKDSSMTEPKVNGASKEIPPQRENTKVSLVEPSVDEEAAMTPPEGMPTFTLVAGPDGQMEMVADNAGMVPQVAMFDDLQTMNEICESMEDEEDLEEDEYGRTRVEIPIPTSLERKKKIVFAEELHQGPSAGKLRPTTPILKRQTKYPLPDEVPREAIGKGKGNLANLDLDPEDGAEKKPMIIRRLTDDELQVIRQKRQALGKKHKRRKSADPQHPVRSDSWDEHQQDLPDRPQTAIGDADTKESKVARAKELLAAQNDIAWANAPISPDDSPQIRPTVVAPKPRKPPTPERQGSWNVNIPSPLSQSTVPSPAKEVAFSETVTAKLAPLADEVVVPTVVERRERKRPPADKQPSRQSSIDPMVLSPTPRSPPPQDRERGPVTTEGQGSVSHYMVRSTAKSPPPHIAIHDLLGDQPAEVNDAVRGEALGFVEPQKPAHPDEILPTSVKDHQVMTDGVVERNAMPILLSESQQDEADLAMHKKEAAQAYHKLRSRMIQAQGGYIEQEEEVEDVPLEEKPKMSRFKAARLARTQ</sequence>